<dbReference type="PANTHER" id="PTHR34439">
    <property type="entry name" value="CENTROBIN"/>
    <property type="match status" value="1"/>
</dbReference>
<evidence type="ECO:0000256" key="2">
    <source>
        <dbReference type="SAM" id="MobiDB-lite"/>
    </source>
</evidence>
<sequence length="219" mass="25315">HPVEFGAPVSQHLLVESPDSDCTSHLLGGAVSLGEMDELFPLYSRLHVDSSRSVSELQVLRDSLERERSRRKVCEQQVASLQNKVLQVQQQFTLAVAADRKKDIMIEQLDKTLVKVVEGWRRHDQDRSDEIKLLQDEKQKAETTLHKQKEALSCVEETLNKEQKHNQELQDTNTKLKLTHDCREERKTHNSNETHNNAEICEQYRTRRSHTTTAGREEV</sequence>
<dbReference type="InterPro" id="IPR038923">
    <property type="entry name" value="Centrobin"/>
</dbReference>
<accession>A0A9W7W8B8</accession>
<dbReference type="GO" id="GO:0051299">
    <property type="term" value="P:centrosome separation"/>
    <property type="evidence" value="ECO:0007669"/>
    <property type="project" value="TreeGrafter"/>
</dbReference>
<proteinExistence type="predicted"/>
<dbReference type="GO" id="GO:1902410">
    <property type="term" value="P:mitotic cytokinetic process"/>
    <property type="evidence" value="ECO:0007669"/>
    <property type="project" value="TreeGrafter"/>
</dbReference>
<organism evidence="3 4">
    <name type="scientific">Triplophysa rosa</name>
    <name type="common">Cave loach</name>
    <dbReference type="NCBI Taxonomy" id="992332"/>
    <lineage>
        <taxon>Eukaryota</taxon>
        <taxon>Metazoa</taxon>
        <taxon>Chordata</taxon>
        <taxon>Craniata</taxon>
        <taxon>Vertebrata</taxon>
        <taxon>Euteleostomi</taxon>
        <taxon>Actinopterygii</taxon>
        <taxon>Neopterygii</taxon>
        <taxon>Teleostei</taxon>
        <taxon>Ostariophysi</taxon>
        <taxon>Cypriniformes</taxon>
        <taxon>Nemacheilidae</taxon>
        <taxon>Triplophysa</taxon>
    </lineage>
</organism>
<feature type="coiled-coil region" evidence="1">
    <location>
        <begin position="131"/>
        <end position="179"/>
    </location>
</feature>
<feature type="region of interest" description="Disordered" evidence="2">
    <location>
        <begin position="184"/>
        <end position="219"/>
    </location>
</feature>
<comment type="caution">
    <text evidence="3">The sequence shown here is derived from an EMBL/GenBank/DDBJ whole genome shotgun (WGS) entry which is preliminary data.</text>
</comment>
<feature type="non-terminal residue" evidence="3">
    <location>
        <position position="1"/>
    </location>
</feature>
<evidence type="ECO:0000313" key="4">
    <source>
        <dbReference type="Proteomes" id="UP001059041"/>
    </source>
</evidence>
<name>A0A9W7W8B8_TRIRA</name>
<dbReference type="GO" id="GO:0005813">
    <property type="term" value="C:centrosome"/>
    <property type="evidence" value="ECO:0007669"/>
    <property type="project" value="TreeGrafter"/>
</dbReference>
<keyword evidence="1" id="KW-0175">Coiled coil</keyword>
<evidence type="ECO:0000313" key="3">
    <source>
        <dbReference type="EMBL" id="KAI7789840.1"/>
    </source>
</evidence>
<protein>
    <submittedName>
        <fullName evidence="3">Centrobin-like</fullName>
    </submittedName>
</protein>
<dbReference type="PANTHER" id="PTHR34439:SF1">
    <property type="entry name" value="CENTROBIN"/>
    <property type="match status" value="1"/>
</dbReference>
<reference evidence="3" key="1">
    <citation type="submission" date="2021-02" db="EMBL/GenBank/DDBJ databases">
        <title>Comparative genomics reveals that relaxation of natural selection precedes convergent phenotypic evolution of cavefish.</title>
        <authorList>
            <person name="Peng Z."/>
        </authorList>
    </citation>
    <scope>NUCLEOTIDE SEQUENCE</scope>
    <source>
        <tissue evidence="3">Muscle</tissue>
    </source>
</reference>
<feature type="coiled-coil region" evidence="1">
    <location>
        <begin position="57"/>
        <end position="91"/>
    </location>
</feature>
<gene>
    <name evidence="3" type="ORF">IRJ41_001061</name>
</gene>
<keyword evidence="4" id="KW-1185">Reference proteome</keyword>
<dbReference type="GO" id="GO:0007099">
    <property type="term" value="P:centriole replication"/>
    <property type="evidence" value="ECO:0007669"/>
    <property type="project" value="InterPro"/>
</dbReference>
<dbReference type="EMBL" id="JAFHDT010000321">
    <property type="protein sequence ID" value="KAI7789840.1"/>
    <property type="molecule type" value="Genomic_DNA"/>
</dbReference>
<dbReference type="GO" id="GO:1902017">
    <property type="term" value="P:regulation of cilium assembly"/>
    <property type="evidence" value="ECO:0007669"/>
    <property type="project" value="InterPro"/>
</dbReference>
<dbReference type="Proteomes" id="UP001059041">
    <property type="component" value="Unassembled WGS sequence"/>
</dbReference>
<evidence type="ECO:0000256" key="1">
    <source>
        <dbReference type="SAM" id="Coils"/>
    </source>
</evidence>
<dbReference type="AlphaFoldDB" id="A0A9W7W8B8"/>
<dbReference type="GO" id="GO:0005814">
    <property type="term" value="C:centriole"/>
    <property type="evidence" value="ECO:0007669"/>
    <property type="project" value="TreeGrafter"/>
</dbReference>